<dbReference type="Proteomes" id="UP000651208">
    <property type="component" value="Unassembled WGS sequence"/>
</dbReference>
<dbReference type="InterPro" id="IPR036086">
    <property type="entry name" value="ParB/Sulfiredoxin_sf"/>
</dbReference>
<dbReference type="Pfam" id="PF02195">
    <property type="entry name" value="ParB_N"/>
    <property type="match status" value="1"/>
</dbReference>
<accession>A0ABR7QWW7</accession>
<dbReference type="InterPro" id="IPR003115">
    <property type="entry name" value="ParB_N"/>
</dbReference>
<dbReference type="EMBL" id="JABURY010000012">
    <property type="protein sequence ID" value="MBC9130712.1"/>
    <property type="molecule type" value="Genomic_DNA"/>
</dbReference>
<name>A0ABR7QWW7_9GAMM</name>
<evidence type="ECO:0000313" key="3">
    <source>
        <dbReference type="Proteomes" id="UP000651208"/>
    </source>
</evidence>
<dbReference type="SUPFAM" id="SSF110849">
    <property type="entry name" value="ParB/Sulfiredoxin"/>
    <property type="match status" value="1"/>
</dbReference>
<proteinExistence type="predicted"/>
<reference evidence="2 3" key="1">
    <citation type="submission" date="2020-06" db="EMBL/GenBank/DDBJ databases">
        <title>Frischella cerana isolated from Apis cerana gut homogenate.</title>
        <authorList>
            <person name="Wolter L.A."/>
            <person name="Suenami S."/>
            <person name="Miyazaki R."/>
        </authorList>
    </citation>
    <scope>NUCLEOTIDE SEQUENCE [LARGE SCALE GENOMIC DNA]</scope>
    <source>
        <strain evidence="2 3">Ac13</strain>
    </source>
</reference>
<feature type="domain" description="ParB-like N-terminal" evidence="1">
    <location>
        <begin position="7"/>
        <end position="93"/>
    </location>
</feature>
<gene>
    <name evidence="2" type="ORF">FcAc13_05240</name>
</gene>
<dbReference type="Gene3D" id="3.90.1530.10">
    <property type="entry name" value="Conserved hypothetical protein from pyrococcus furiosus pfu- 392566-001, ParB domain"/>
    <property type="match status" value="1"/>
</dbReference>
<dbReference type="RefSeq" id="WP_187755161.1">
    <property type="nucleotide sequence ID" value="NZ_JABURY010000012.1"/>
</dbReference>
<comment type="caution">
    <text evidence="2">The sequence shown here is derived from an EMBL/GenBank/DDBJ whole genome shotgun (WGS) entry which is preliminary data.</text>
</comment>
<keyword evidence="3" id="KW-1185">Reference proteome</keyword>
<dbReference type="PANTHER" id="PTHR33375">
    <property type="entry name" value="CHROMOSOME-PARTITIONING PROTEIN PARB-RELATED"/>
    <property type="match status" value="1"/>
</dbReference>
<dbReference type="SMART" id="SM00470">
    <property type="entry name" value="ParB"/>
    <property type="match status" value="1"/>
</dbReference>
<dbReference type="InterPro" id="IPR050336">
    <property type="entry name" value="Chromosome_partition/occlusion"/>
</dbReference>
<organism evidence="2 3">
    <name type="scientific">Frischella japonica</name>
    <dbReference type="NCBI Taxonomy" id="2741544"/>
    <lineage>
        <taxon>Bacteria</taxon>
        <taxon>Pseudomonadati</taxon>
        <taxon>Pseudomonadota</taxon>
        <taxon>Gammaproteobacteria</taxon>
        <taxon>Orbales</taxon>
        <taxon>Orbaceae</taxon>
        <taxon>Frischella</taxon>
    </lineage>
</organism>
<sequence>MTTLKIIYRPISELKRHKNNARTHSDAQIAQIVNSINEFGWTNPILIDENGIIIAGHGRLEAAETLDLNEVPCIVLSGLTDSQKRAYLIADNQLALNAGWDIELLQSEIEALKLENFDIDLLGIDDELQNLLDTPKLETIGNSSLDDNPYTKKVSTPLYEPNGNKPEYADMYKTEKLNQLLSKINDSKIDLSAKQFLTTAAYRHVQFNYEEIANYYAHSDKEVQELMEDSALVIIDFNKSIEQGYLKLSDEVDKYYAQEN</sequence>
<dbReference type="CDD" id="cd16403">
    <property type="entry name" value="ParB_N_like_MT"/>
    <property type="match status" value="1"/>
</dbReference>
<dbReference type="PANTHER" id="PTHR33375:SF1">
    <property type="entry name" value="CHROMOSOME-PARTITIONING PROTEIN PARB-RELATED"/>
    <property type="match status" value="1"/>
</dbReference>
<protein>
    <submittedName>
        <fullName evidence="2">ParB N-terminal domain-containing protein</fullName>
    </submittedName>
</protein>
<evidence type="ECO:0000313" key="2">
    <source>
        <dbReference type="EMBL" id="MBC9130712.1"/>
    </source>
</evidence>
<evidence type="ECO:0000259" key="1">
    <source>
        <dbReference type="SMART" id="SM00470"/>
    </source>
</evidence>